<evidence type="ECO:0000313" key="2">
    <source>
        <dbReference type="EMBL" id="PWN92704.1"/>
    </source>
</evidence>
<organism evidence="2 3">
    <name type="scientific">Acaromyces ingoldii</name>
    <dbReference type="NCBI Taxonomy" id="215250"/>
    <lineage>
        <taxon>Eukaryota</taxon>
        <taxon>Fungi</taxon>
        <taxon>Dikarya</taxon>
        <taxon>Basidiomycota</taxon>
        <taxon>Ustilaginomycotina</taxon>
        <taxon>Exobasidiomycetes</taxon>
        <taxon>Exobasidiales</taxon>
        <taxon>Cryptobasidiaceae</taxon>
        <taxon>Acaromyces</taxon>
    </lineage>
</organism>
<dbReference type="PANTHER" id="PTHR34213">
    <property type="entry name" value="NUCLEAR TRANSPORT FACTOR 2 (NTF2) FAMILY PROTEIN"/>
    <property type="match status" value="1"/>
</dbReference>
<evidence type="ECO:0008006" key="4">
    <source>
        <dbReference type="Google" id="ProtNLM"/>
    </source>
</evidence>
<dbReference type="InParanoid" id="A0A316YV95"/>
<evidence type="ECO:0000313" key="3">
    <source>
        <dbReference type="Proteomes" id="UP000245768"/>
    </source>
</evidence>
<dbReference type="OrthoDB" id="2400485at2759"/>
<dbReference type="RefSeq" id="XP_025379902.1">
    <property type="nucleotide sequence ID" value="XM_025518620.1"/>
</dbReference>
<accession>A0A316YV95</accession>
<dbReference type="GeneID" id="37040536"/>
<protein>
    <recommendedName>
        <fullName evidence="4">SnoaL-like domain-containing protein</fullName>
    </recommendedName>
</protein>
<dbReference type="AlphaFoldDB" id="A0A316YV95"/>
<dbReference type="InterPro" id="IPR032710">
    <property type="entry name" value="NTF2-like_dom_sf"/>
</dbReference>
<proteinExistence type="predicted"/>
<evidence type="ECO:0000256" key="1">
    <source>
        <dbReference type="SAM" id="MobiDB-lite"/>
    </source>
</evidence>
<dbReference type="SUPFAM" id="SSF54427">
    <property type="entry name" value="NTF2-like"/>
    <property type="match status" value="1"/>
</dbReference>
<dbReference type="EMBL" id="KZ819634">
    <property type="protein sequence ID" value="PWN92704.1"/>
    <property type="molecule type" value="Genomic_DNA"/>
</dbReference>
<keyword evidence="3" id="KW-1185">Reference proteome</keyword>
<gene>
    <name evidence="2" type="ORF">FA10DRAFT_224696</name>
</gene>
<dbReference type="Proteomes" id="UP000245768">
    <property type="component" value="Unassembled WGS sequence"/>
</dbReference>
<feature type="region of interest" description="Disordered" evidence="1">
    <location>
        <begin position="1"/>
        <end position="25"/>
    </location>
</feature>
<sequence>MSSKANASGLTPEETKSLATRQPTSEEQAIVGALKDLYSCEPKESSYAVYATNAVFHDPVSIAEGVDKIRAQFNALPALFPRSTIDKFNVLEQPASSTLDRSRSMLVDQDVTYYRDKDPSAKPFKTMNSLLTIERDNSGKILKHVEEWDHNRVTDSANAGFLGMLNEGRKKAFAALSMPFVDQTPPADRK</sequence>
<dbReference type="PANTHER" id="PTHR34213:SF2">
    <property type="entry name" value="NUCLEAR TRANSPORT FACTOR 2 (NTF2) FAMILY PROTEIN"/>
    <property type="match status" value="1"/>
</dbReference>
<name>A0A316YV95_9BASI</name>
<reference evidence="2 3" key="1">
    <citation type="journal article" date="2018" name="Mol. Biol. Evol.">
        <title>Broad Genomic Sampling Reveals a Smut Pathogenic Ancestry of the Fungal Clade Ustilaginomycotina.</title>
        <authorList>
            <person name="Kijpornyongpan T."/>
            <person name="Mondo S.J."/>
            <person name="Barry K."/>
            <person name="Sandor L."/>
            <person name="Lee J."/>
            <person name="Lipzen A."/>
            <person name="Pangilinan J."/>
            <person name="LaButti K."/>
            <person name="Hainaut M."/>
            <person name="Henrissat B."/>
            <person name="Grigoriev I.V."/>
            <person name="Spatafora J.W."/>
            <person name="Aime M.C."/>
        </authorList>
    </citation>
    <scope>NUCLEOTIDE SEQUENCE [LARGE SCALE GENOMIC DNA]</scope>
    <source>
        <strain evidence="2 3">MCA 4198</strain>
    </source>
</reference>
<dbReference type="STRING" id="215250.A0A316YV95"/>